<reference evidence="9 10" key="1">
    <citation type="journal article" date="2010" name="DNA Res.">
        <title>Bacterial lifestyle in a deep-sea hydrothermal vent chimney revealed by the genome sequence of the thermophilic bacterium Deferribacter desulfuricans SSM1.</title>
        <authorList>
            <person name="Takaki Y."/>
            <person name="Shimamura S."/>
            <person name="Nakagawa S."/>
            <person name="Fukuhara Y."/>
            <person name="Horikawa H."/>
            <person name="Ankai A."/>
            <person name="Harada T."/>
            <person name="Hosoyama A."/>
            <person name="Oguchi A."/>
            <person name="Fukui S."/>
            <person name="Fujita N."/>
            <person name="Takami H."/>
            <person name="Takai K."/>
        </authorList>
    </citation>
    <scope>NUCLEOTIDE SEQUENCE [LARGE SCALE GENOMIC DNA]</scope>
    <source>
        <strain evidence="10">DSM 14783 / JCM 11476 / NBRC 101012 / SSM1</strain>
    </source>
</reference>
<dbReference type="SMART" id="SM00448">
    <property type="entry name" value="REC"/>
    <property type="match status" value="1"/>
</dbReference>
<organism evidence="9 10">
    <name type="scientific">Deferribacter desulfuricans (strain DSM 14783 / JCM 11476 / NBRC 101012 / SSM1)</name>
    <dbReference type="NCBI Taxonomy" id="639282"/>
    <lineage>
        <taxon>Bacteria</taxon>
        <taxon>Pseudomonadati</taxon>
        <taxon>Deferribacterota</taxon>
        <taxon>Deferribacteres</taxon>
        <taxon>Deferribacterales</taxon>
        <taxon>Deferribacteraceae</taxon>
        <taxon>Deferribacter</taxon>
    </lineage>
</organism>
<evidence type="ECO:0000256" key="4">
    <source>
        <dbReference type="ARBA" id="ARBA00023125"/>
    </source>
</evidence>
<dbReference type="SUPFAM" id="SSF46689">
    <property type="entry name" value="Homeodomain-like"/>
    <property type="match status" value="1"/>
</dbReference>
<dbReference type="InterPro" id="IPR002078">
    <property type="entry name" value="Sigma_54_int"/>
</dbReference>
<feature type="domain" description="Sigma-54 factor interaction" evidence="7">
    <location>
        <begin position="134"/>
        <end position="362"/>
    </location>
</feature>
<dbReference type="STRING" id="639282.DEFDS_0660"/>
<evidence type="ECO:0000259" key="8">
    <source>
        <dbReference type="PROSITE" id="PS50110"/>
    </source>
</evidence>
<dbReference type="Pfam" id="PF25601">
    <property type="entry name" value="AAA_lid_14"/>
    <property type="match status" value="1"/>
</dbReference>
<keyword evidence="3" id="KW-0805">Transcription regulation</keyword>
<dbReference type="InterPro" id="IPR009057">
    <property type="entry name" value="Homeodomain-like_sf"/>
</dbReference>
<dbReference type="PANTHER" id="PTHR32071">
    <property type="entry name" value="TRANSCRIPTIONAL REGULATORY PROTEIN"/>
    <property type="match status" value="1"/>
</dbReference>
<evidence type="ECO:0000313" key="9">
    <source>
        <dbReference type="EMBL" id="BAI80140.1"/>
    </source>
</evidence>
<dbReference type="SMART" id="SM00382">
    <property type="entry name" value="AAA"/>
    <property type="match status" value="1"/>
</dbReference>
<dbReference type="CDD" id="cd00009">
    <property type="entry name" value="AAA"/>
    <property type="match status" value="1"/>
</dbReference>
<dbReference type="InterPro" id="IPR003593">
    <property type="entry name" value="AAA+_ATPase"/>
</dbReference>
<proteinExistence type="predicted"/>
<evidence type="ECO:0000256" key="5">
    <source>
        <dbReference type="ARBA" id="ARBA00023163"/>
    </source>
</evidence>
<dbReference type="Gene3D" id="1.10.10.60">
    <property type="entry name" value="Homeodomain-like"/>
    <property type="match status" value="1"/>
</dbReference>
<dbReference type="InterPro" id="IPR025944">
    <property type="entry name" value="Sigma_54_int_dom_CS"/>
</dbReference>
<dbReference type="Pfam" id="PF02954">
    <property type="entry name" value="HTH_8"/>
    <property type="match status" value="1"/>
</dbReference>
<dbReference type="InterPro" id="IPR001789">
    <property type="entry name" value="Sig_transdc_resp-reg_receiver"/>
</dbReference>
<dbReference type="InterPro" id="IPR002197">
    <property type="entry name" value="HTH_Fis"/>
</dbReference>
<dbReference type="InterPro" id="IPR011006">
    <property type="entry name" value="CheY-like_superfamily"/>
</dbReference>
<keyword evidence="10" id="KW-1185">Reference proteome</keyword>
<dbReference type="FunFam" id="3.40.50.300:FF:000006">
    <property type="entry name" value="DNA-binding transcriptional regulator NtrC"/>
    <property type="match status" value="1"/>
</dbReference>
<dbReference type="PROSITE" id="PS00688">
    <property type="entry name" value="SIGMA54_INTERACT_3"/>
    <property type="match status" value="1"/>
</dbReference>
<dbReference type="SUPFAM" id="SSF52540">
    <property type="entry name" value="P-loop containing nucleoside triphosphate hydrolases"/>
    <property type="match status" value="1"/>
</dbReference>
<dbReference type="GO" id="GO:0006355">
    <property type="term" value="P:regulation of DNA-templated transcription"/>
    <property type="evidence" value="ECO:0007669"/>
    <property type="project" value="InterPro"/>
</dbReference>
<keyword evidence="2" id="KW-0067">ATP-binding</keyword>
<dbReference type="InterPro" id="IPR027417">
    <property type="entry name" value="P-loop_NTPase"/>
</dbReference>
<dbReference type="CDD" id="cd00156">
    <property type="entry name" value="REC"/>
    <property type="match status" value="1"/>
</dbReference>
<evidence type="ECO:0000256" key="1">
    <source>
        <dbReference type="ARBA" id="ARBA00022741"/>
    </source>
</evidence>
<dbReference type="InterPro" id="IPR058031">
    <property type="entry name" value="AAA_lid_NorR"/>
</dbReference>
<protein>
    <submittedName>
        <fullName evidence="9">Two-component system, NtrC family, nitrogen regulation response regulator GlnG</fullName>
    </submittedName>
</protein>
<keyword evidence="1" id="KW-0547">Nucleotide-binding</keyword>
<dbReference type="InterPro" id="IPR025662">
    <property type="entry name" value="Sigma_54_int_dom_ATP-bd_1"/>
</dbReference>
<dbReference type="GO" id="GO:0000160">
    <property type="term" value="P:phosphorelay signal transduction system"/>
    <property type="evidence" value="ECO:0007669"/>
    <property type="project" value="InterPro"/>
</dbReference>
<dbReference type="RefSeq" id="WP_013007388.1">
    <property type="nucleotide sequence ID" value="NC_013939.1"/>
</dbReference>
<keyword evidence="5" id="KW-0804">Transcription</keyword>
<dbReference type="Pfam" id="PF00158">
    <property type="entry name" value="Sigma54_activat"/>
    <property type="match status" value="1"/>
</dbReference>
<dbReference type="KEGG" id="ddf:DEFDS_0660"/>
<dbReference type="Proteomes" id="UP000001520">
    <property type="component" value="Chromosome"/>
</dbReference>
<evidence type="ECO:0000256" key="2">
    <source>
        <dbReference type="ARBA" id="ARBA00022840"/>
    </source>
</evidence>
<dbReference type="EMBL" id="AP011529">
    <property type="protein sequence ID" value="BAI80140.1"/>
    <property type="molecule type" value="Genomic_DNA"/>
</dbReference>
<dbReference type="AlphaFoldDB" id="D3PC17"/>
<dbReference type="GO" id="GO:0005524">
    <property type="term" value="F:ATP binding"/>
    <property type="evidence" value="ECO:0007669"/>
    <property type="project" value="UniProtKB-KW"/>
</dbReference>
<sequence length="459" mass="52330">MSNNSTVLVIDDEEQILWLLEEALSDSFQVLTAKNSREAEKHLDNNKIDVCIIDLFLENETGFDLINSWKDKYDTKFIVITAQDTSSNVIESMQIGAIDFISKPFVLDEVKNKIAEAISIHKSQTEITKTEYDYQSKSKKMIEIYKLIGKVATSNINILITGETGTGKEVIARLIHKKSNRANKPFVALNMGAIPADLIESELFGHTKGAFTGATTDKPGKFEEANGGTIFLDEISEMDLNLQVKLLRVLQEKEIYRLGSNKPIKLDVRVIAATNKDLEQFIRDGKFREDLYYRLNVVNLELPPLRERKEDIPILIEHFLDKYKYIKNKTLTVTQEAMDKLVSYNWPGNIRELENIIQYLIVQATGESIKLKDLPDKIIKGHHNGNSIKKELFNLAEKLLNCHNESNDLSIFDEYLRIVEIPLIQAALEKTNNNKSAAAKILGINRNTLRKKIKEYNLE</sequence>
<dbReference type="Pfam" id="PF00072">
    <property type="entry name" value="Response_reg"/>
    <property type="match status" value="1"/>
</dbReference>
<keyword evidence="4" id="KW-0238">DNA-binding</keyword>
<dbReference type="PROSITE" id="PS00675">
    <property type="entry name" value="SIGMA54_INTERACT_1"/>
    <property type="match status" value="1"/>
</dbReference>
<evidence type="ECO:0000259" key="7">
    <source>
        <dbReference type="PROSITE" id="PS50045"/>
    </source>
</evidence>
<dbReference type="HOGENOM" id="CLU_000445_0_6_0"/>
<dbReference type="PROSITE" id="PS50110">
    <property type="entry name" value="RESPONSE_REGULATORY"/>
    <property type="match status" value="1"/>
</dbReference>
<dbReference type="SUPFAM" id="SSF52172">
    <property type="entry name" value="CheY-like"/>
    <property type="match status" value="1"/>
</dbReference>
<dbReference type="Gene3D" id="3.40.50.300">
    <property type="entry name" value="P-loop containing nucleotide triphosphate hydrolases"/>
    <property type="match status" value="1"/>
</dbReference>
<dbReference type="PROSITE" id="PS50045">
    <property type="entry name" value="SIGMA54_INTERACT_4"/>
    <property type="match status" value="1"/>
</dbReference>
<keyword evidence="6" id="KW-0597">Phosphoprotein</keyword>
<dbReference type="InterPro" id="IPR025943">
    <property type="entry name" value="Sigma_54_int_dom_ATP-bd_2"/>
</dbReference>
<feature type="domain" description="Response regulatory" evidence="8">
    <location>
        <begin position="6"/>
        <end position="118"/>
    </location>
</feature>
<evidence type="ECO:0000256" key="3">
    <source>
        <dbReference type="ARBA" id="ARBA00023015"/>
    </source>
</evidence>
<gene>
    <name evidence="9" type="ordered locus">DEFDS_0660</name>
</gene>
<evidence type="ECO:0000313" key="10">
    <source>
        <dbReference type="Proteomes" id="UP000001520"/>
    </source>
</evidence>
<accession>D3PC17</accession>
<feature type="modified residue" description="4-aspartylphosphate" evidence="6">
    <location>
        <position position="54"/>
    </location>
</feature>
<dbReference type="Gene3D" id="1.10.8.60">
    <property type="match status" value="1"/>
</dbReference>
<dbReference type="PRINTS" id="PR01590">
    <property type="entry name" value="HTHFIS"/>
</dbReference>
<name>D3PC17_DEFDS</name>
<dbReference type="GO" id="GO:0043565">
    <property type="term" value="F:sequence-specific DNA binding"/>
    <property type="evidence" value="ECO:0007669"/>
    <property type="project" value="InterPro"/>
</dbReference>
<evidence type="ECO:0000256" key="6">
    <source>
        <dbReference type="PROSITE-ProRule" id="PRU00169"/>
    </source>
</evidence>
<dbReference type="OrthoDB" id="9814761at2"/>
<dbReference type="eggNOG" id="COG2204">
    <property type="taxonomic scope" value="Bacteria"/>
</dbReference>
<dbReference type="Gene3D" id="3.40.50.2300">
    <property type="match status" value="1"/>
</dbReference>
<dbReference type="PROSITE" id="PS00676">
    <property type="entry name" value="SIGMA54_INTERACT_2"/>
    <property type="match status" value="1"/>
</dbReference>